<protein>
    <recommendedName>
        <fullName evidence="5">DUF4190 domain-containing protein</fullName>
    </recommendedName>
</protein>
<organism evidence="3 4">
    <name type="scientific">Actinoplanes palleronii</name>
    <dbReference type="NCBI Taxonomy" id="113570"/>
    <lineage>
        <taxon>Bacteria</taxon>
        <taxon>Bacillati</taxon>
        <taxon>Actinomycetota</taxon>
        <taxon>Actinomycetes</taxon>
        <taxon>Micromonosporales</taxon>
        <taxon>Micromonosporaceae</taxon>
        <taxon>Actinoplanes</taxon>
    </lineage>
</organism>
<dbReference type="EMBL" id="BOMS01000103">
    <property type="protein sequence ID" value="GIE70400.1"/>
    <property type="molecule type" value="Genomic_DNA"/>
</dbReference>
<evidence type="ECO:0000256" key="2">
    <source>
        <dbReference type="SAM" id="Phobius"/>
    </source>
</evidence>
<keyword evidence="4" id="KW-1185">Reference proteome</keyword>
<feature type="compositionally biased region" description="Polar residues" evidence="1">
    <location>
        <begin position="1"/>
        <end position="11"/>
    </location>
</feature>
<proteinExistence type="predicted"/>
<feature type="region of interest" description="Disordered" evidence="1">
    <location>
        <begin position="1"/>
        <end position="38"/>
    </location>
</feature>
<gene>
    <name evidence="3" type="ORF">Apa02nite_065080</name>
</gene>
<feature type="transmembrane region" description="Helical" evidence="2">
    <location>
        <begin position="55"/>
        <end position="76"/>
    </location>
</feature>
<evidence type="ECO:0000256" key="1">
    <source>
        <dbReference type="SAM" id="MobiDB-lite"/>
    </source>
</evidence>
<reference evidence="3 4" key="1">
    <citation type="submission" date="2021-01" db="EMBL/GenBank/DDBJ databases">
        <title>Whole genome shotgun sequence of Actinoplanes palleronii NBRC 14916.</title>
        <authorList>
            <person name="Komaki H."/>
            <person name="Tamura T."/>
        </authorList>
    </citation>
    <scope>NUCLEOTIDE SEQUENCE [LARGE SCALE GENOMIC DNA]</scope>
    <source>
        <strain evidence="3 4">NBRC 14916</strain>
    </source>
</reference>
<comment type="caution">
    <text evidence="3">The sequence shown here is derived from an EMBL/GenBank/DDBJ whole genome shotgun (WGS) entry which is preliminary data.</text>
</comment>
<name>A0ABQ4BI88_9ACTN</name>
<sequence length="118" mass="12797">MTLQSSTTDSWQRLLDPAVVQSQTRGPLPPRPALSGSYRERSYPSVAARPAAGKLPGVGMVVVITVAFGAFGLIPATRRANRAGELGRSGDKYWQAFWITFGVTWFVFGVLPLLMMIA</sequence>
<evidence type="ECO:0000313" key="4">
    <source>
        <dbReference type="Proteomes" id="UP000624709"/>
    </source>
</evidence>
<dbReference type="Proteomes" id="UP000624709">
    <property type="component" value="Unassembled WGS sequence"/>
</dbReference>
<evidence type="ECO:0000313" key="3">
    <source>
        <dbReference type="EMBL" id="GIE70400.1"/>
    </source>
</evidence>
<feature type="transmembrane region" description="Helical" evidence="2">
    <location>
        <begin position="96"/>
        <end position="117"/>
    </location>
</feature>
<keyword evidence="2" id="KW-0472">Membrane</keyword>
<evidence type="ECO:0008006" key="5">
    <source>
        <dbReference type="Google" id="ProtNLM"/>
    </source>
</evidence>
<keyword evidence="2" id="KW-0812">Transmembrane</keyword>
<dbReference type="RefSeq" id="WP_203828435.1">
    <property type="nucleotide sequence ID" value="NZ_BAAATY010000032.1"/>
</dbReference>
<keyword evidence="2" id="KW-1133">Transmembrane helix</keyword>
<accession>A0ABQ4BI88</accession>